<feature type="signal peptide" evidence="1">
    <location>
        <begin position="1"/>
        <end position="20"/>
    </location>
</feature>
<sequence length="190" mass="21335">MLVSYVLIFICVPILPTATSHLNFIDWQCGSEDLSRQVAYESVMDHCPEFAPQMNHCCAVHDDCYTHQLGQKKCDADFCECSLRVTNESKAGACKPIVDISCELMDWVGWYAYANSVNYTGLQRFQTDGYRHGSNARELPKNSPSDSSHEGYSWVLTSLLFSLSALTGLKDGIILLKSEANSCIMWEIRD</sequence>
<dbReference type="SUPFAM" id="SSF48619">
    <property type="entry name" value="Phospholipase A2, PLA2"/>
    <property type="match status" value="1"/>
</dbReference>
<dbReference type="Proteomes" id="UP000095283">
    <property type="component" value="Unplaced"/>
</dbReference>
<dbReference type="PANTHER" id="PTHR34228">
    <property type="entry name" value="PROTEIN CBG09474-RELATED"/>
    <property type="match status" value="1"/>
</dbReference>
<name>A0A1I7X0J1_HETBA</name>
<dbReference type="InterPro" id="IPR036444">
    <property type="entry name" value="PLipase_A2_dom_sf"/>
</dbReference>
<dbReference type="AlphaFoldDB" id="A0A1I7X0J1"/>
<dbReference type="WBParaSite" id="Hba_10912">
    <property type="protein sequence ID" value="Hba_10912"/>
    <property type="gene ID" value="Hba_10912"/>
</dbReference>
<proteinExistence type="predicted"/>
<protein>
    <submittedName>
        <fullName evidence="3">Phospholipase A(2)</fullName>
    </submittedName>
</protein>
<evidence type="ECO:0000313" key="2">
    <source>
        <dbReference type="Proteomes" id="UP000095283"/>
    </source>
</evidence>
<keyword evidence="2" id="KW-1185">Reference proteome</keyword>
<dbReference type="InterPro" id="IPR053322">
    <property type="entry name" value="PLA2-like"/>
</dbReference>
<dbReference type="PANTHER" id="PTHR34228:SF6">
    <property type="entry name" value="PHOSPHOLIPASE A2"/>
    <property type="match status" value="1"/>
</dbReference>
<dbReference type="GO" id="GO:0006644">
    <property type="term" value="P:phospholipid metabolic process"/>
    <property type="evidence" value="ECO:0007669"/>
    <property type="project" value="InterPro"/>
</dbReference>
<evidence type="ECO:0000313" key="3">
    <source>
        <dbReference type="WBParaSite" id="Hba_10912"/>
    </source>
</evidence>
<accession>A0A1I7X0J1</accession>
<dbReference type="GO" id="GO:0004623">
    <property type="term" value="F:phospholipase A2 activity"/>
    <property type="evidence" value="ECO:0007669"/>
    <property type="project" value="InterPro"/>
</dbReference>
<feature type="chain" id="PRO_5009310937" evidence="1">
    <location>
        <begin position="21"/>
        <end position="190"/>
    </location>
</feature>
<evidence type="ECO:0000256" key="1">
    <source>
        <dbReference type="SAM" id="SignalP"/>
    </source>
</evidence>
<dbReference type="GO" id="GO:0050482">
    <property type="term" value="P:arachidonate secretion"/>
    <property type="evidence" value="ECO:0007669"/>
    <property type="project" value="InterPro"/>
</dbReference>
<reference evidence="3" key="1">
    <citation type="submission" date="2016-11" db="UniProtKB">
        <authorList>
            <consortium name="WormBaseParasite"/>
        </authorList>
    </citation>
    <scope>IDENTIFICATION</scope>
</reference>
<organism evidence="2 3">
    <name type="scientific">Heterorhabditis bacteriophora</name>
    <name type="common">Entomopathogenic nematode worm</name>
    <dbReference type="NCBI Taxonomy" id="37862"/>
    <lineage>
        <taxon>Eukaryota</taxon>
        <taxon>Metazoa</taxon>
        <taxon>Ecdysozoa</taxon>
        <taxon>Nematoda</taxon>
        <taxon>Chromadorea</taxon>
        <taxon>Rhabditida</taxon>
        <taxon>Rhabditina</taxon>
        <taxon>Rhabditomorpha</taxon>
        <taxon>Strongyloidea</taxon>
        <taxon>Heterorhabditidae</taxon>
        <taxon>Heterorhabditis</taxon>
    </lineage>
</organism>
<keyword evidence="1" id="KW-0732">Signal</keyword>